<name>A0ABT6YKL5_9BACT</name>
<proteinExistence type="predicted"/>
<organism evidence="5 6">
    <name type="scientific">Flectobacillus longus</name>
    <dbReference type="NCBI Taxonomy" id="2984207"/>
    <lineage>
        <taxon>Bacteria</taxon>
        <taxon>Pseudomonadati</taxon>
        <taxon>Bacteroidota</taxon>
        <taxon>Cytophagia</taxon>
        <taxon>Cytophagales</taxon>
        <taxon>Flectobacillaceae</taxon>
        <taxon>Flectobacillus</taxon>
    </lineage>
</organism>
<protein>
    <submittedName>
        <fullName evidence="5">Helix-turn-helix transcriptional regulator</fullName>
    </submittedName>
</protein>
<keyword evidence="2" id="KW-0238">DNA-binding</keyword>
<dbReference type="SMART" id="SM00342">
    <property type="entry name" value="HTH_ARAC"/>
    <property type="match status" value="1"/>
</dbReference>
<dbReference type="PRINTS" id="PR00032">
    <property type="entry name" value="HTHARAC"/>
</dbReference>
<dbReference type="PROSITE" id="PS00041">
    <property type="entry name" value="HTH_ARAC_FAMILY_1"/>
    <property type="match status" value="1"/>
</dbReference>
<evidence type="ECO:0000256" key="3">
    <source>
        <dbReference type="ARBA" id="ARBA00023163"/>
    </source>
</evidence>
<accession>A0ABT6YKL5</accession>
<keyword evidence="1" id="KW-0805">Transcription regulation</keyword>
<reference evidence="5 6" key="1">
    <citation type="submission" date="2023-05" db="EMBL/GenBank/DDBJ databases">
        <title>Novel species of genus Flectobacillus isolated from stream in China.</title>
        <authorList>
            <person name="Lu H."/>
        </authorList>
    </citation>
    <scope>NUCLEOTIDE SEQUENCE [LARGE SCALE GENOMIC DNA]</scope>
    <source>
        <strain evidence="5 6">DC10W</strain>
    </source>
</reference>
<feature type="domain" description="HTH araC/xylS-type" evidence="4">
    <location>
        <begin position="222"/>
        <end position="320"/>
    </location>
</feature>
<dbReference type="EMBL" id="JASHID010000004">
    <property type="protein sequence ID" value="MDI9864140.1"/>
    <property type="molecule type" value="Genomic_DNA"/>
</dbReference>
<dbReference type="Gene3D" id="1.10.10.60">
    <property type="entry name" value="Homeodomain-like"/>
    <property type="match status" value="1"/>
</dbReference>
<evidence type="ECO:0000313" key="6">
    <source>
        <dbReference type="Proteomes" id="UP001236569"/>
    </source>
</evidence>
<dbReference type="InterPro" id="IPR053142">
    <property type="entry name" value="PchR_regulatory_protein"/>
</dbReference>
<keyword evidence="6" id="KW-1185">Reference proteome</keyword>
<evidence type="ECO:0000256" key="1">
    <source>
        <dbReference type="ARBA" id="ARBA00023015"/>
    </source>
</evidence>
<evidence type="ECO:0000259" key="4">
    <source>
        <dbReference type="PROSITE" id="PS01124"/>
    </source>
</evidence>
<dbReference type="InterPro" id="IPR018060">
    <property type="entry name" value="HTH_AraC"/>
</dbReference>
<dbReference type="SUPFAM" id="SSF46689">
    <property type="entry name" value="Homeodomain-like"/>
    <property type="match status" value="2"/>
</dbReference>
<dbReference type="Proteomes" id="UP001236569">
    <property type="component" value="Unassembled WGS sequence"/>
</dbReference>
<sequence>MVIEFESKDGTGLLSSFAEVLGTNIVEGQIVIPSHLGNGYVKGYNLNNSIRMMVRDYELKEDLFIRRKVTDKSIRNVAFSFHHILTKNTQREGALNQLPSVQIATGGMDYEMFFPSSVKISAIVISIDLAYLQTLIGDISENTFLSQLLEKSQPSIFEELISPRLQEVAQEIVEAAVPKILEPFFLKLKAEELVCLTLSELLKRESKSAFHSLNIQDVQKIYEIRNQMLADLSKPPLVADLAKKATMSESKLKRIFKQIFGDSIYSYYQKFRIQSAANLLQQGNMSVSEVGYRLGFTNLSHFSQVFEEQIGVKPKRFSQNKIK</sequence>
<evidence type="ECO:0000256" key="2">
    <source>
        <dbReference type="ARBA" id="ARBA00023125"/>
    </source>
</evidence>
<dbReference type="InterPro" id="IPR020449">
    <property type="entry name" value="Tscrpt_reg_AraC-type_HTH"/>
</dbReference>
<dbReference type="PROSITE" id="PS01124">
    <property type="entry name" value="HTH_ARAC_FAMILY_2"/>
    <property type="match status" value="1"/>
</dbReference>
<dbReference type="PANTHER" id="PTHR47893">
    <property type="entry name" value="REGULATORY PROTEIN PCHR"/>
    <property type="match status" value="1"/>
</dbReference>
<comment type="caution">
    <text evidence="5">The sequence shown here is derived from an EMBL/GenBank/DDBJ whole genome shotgun (WGS) entry which is preliminary data.</text>
</comment>
<dbReference type="InterPro" id="IPR009057">
    <property type="entry name" value="Homeodomain-like_sf"/>
</dbReference>
<gene>
    <name evidence="5" type="ORF">QM480_07385</name>
</gene>
<keyword evidence="3" id="KW-0804">Transcription</keyword>
<dbReference type="InterPro" id="IPR018062">
    <property type="entry name" value="HTH_AraC-typ_CS"/>
</dbReference>
<dbReference type="PANTHER" id="PTHR47893:SF1">
    <property type="entry name" value="REGULATORY PROTEIN PCHR"/>
    <property type="match status" value="1"/>
</dbReference>
<dbReference type="Pfam" id="PF12833">
    <property type="entry name" value="HTH_18"/>
    <property type="match status" value="1"/>
</dbReference>
<evidence type="ECO:0000313" key="5">
    <source>
        <dbReference type="EMBL" id="MDI9864140.1"/>
    </source>
</evidence>
<dbReference type="RefSeq" id="WP_283369362.1">
    <property type="nucleotide sequence ID" value="NZ_JASHID010000004.1"/>
</dbReference>